<gene>
    <name evidence="2" type="ORF">Val02_92240</name>
</gene>
<dbReference type="Gene3D" id="1.10.287.1080">
    <property type="entry name" value="MazG-like"/>
    <property type="match status" value="1"/>
</dbReference>
<proteinExistence type="predicted"/>
<sequence length="104" mass="11001">MHGASLLFRDVPDKSAIAAIAERLRARGYSLDVQMLCLAEEAGEVIQAYRRAAGKARTPGEWSKVAEELADMVIVSHVTALLAGIDLDAAIAAKLDAIKARGGI</sequence>
<reference evidence="2" key="1">
    <citation type="submission" date="2021-01" db="EMBL/GenBank/DDBJ databases">
        <title>Whole genome shotgun sequence of Virgisporangium aliadipatigenens NBRC 105644.</title>
        <authorList>
            <person name="Komaki H."/>
            <person name="Tamura T."/>
        </authorList>
    </citation>
    <scope>NUCLEOTIDE SEQUENCE</scope>
    <source>
        <strain evidence="2">NBRC 105644</strain>
    </source>
</reference>
<dbReference type="Pfam" id="PF03819">
    <property type="entry name" value="MazG"/>
    <property type="match status" value="1"/>
</dbReference>
<dbReference type="InterPro" id="IPR004518">
    <property type="entry name" value="MazG-like_dom"/>
</dbReference>
<name>A0A8J3YXB5_9ACTN</name>
<keyword evidence="3" id="KW-1185">Reference proteome</keyword>
<evidence type="ECO:0000259" key="1">
    <source>
        <dbReference type="Pfam" id="PF03819"/>
    </source>
</evidence>
<comment type="caution">
    <text evidence="2">The sequence shown here is derived from an EMBL/GenBank/DDBJ whole genome shotgun (WGS) entry which is preliminary data.</text>
</comment>
<dbReference type="EMBL" id="BOPF01000075">
    <property type="protein sequence ID" value="GIJ52338.1"/>
    <property type="molecule type" value="Genomic_DNA"/>
</dbReference>
<dbReference type="AlphaFoldDB" id="A0A8J3YXB5"/>
<dbReference type="SUPFAM" id="SSF101386">
    <property type="entry name" value="all-alpha NTP pyrophosphatases"/>
    <property type="match status" value="1"/>
</dbReference>
<feature type="domain" description="NTP pyrophosphohydrolase MazG-like" evidence="1">
    <location>
        <begin position="35"/>
        <end position="96"/>
    </location>
</feature>
<dbReference type="Proteomes" id="UP000619260">
    <property type="component" value="Unassembled WGS sequence"/>
</dbReference>
<protein>
    <recommendedName>
        <fullName evidence="1">NTP pyrophosphohydrolase MazG-like domain-containing protein</fullName>
    </recommendedName>
</protein>
<evidence type="ECO:0000313" key="2">
    <source>
        <dbReference type="EMBL" id="GIJ52338.1"/>
    </source>
</evidence>
<evidence type="ECO:0000313" key="3">
    <source>
        <dbReference type="Proteomes" id="UP000619260"/>
    </source>
</evidence>
<organism evidence="2 3">
    <name type="scientific">Virgisporangium aliadipatigenens</name>
    <dbReference type="NCBI Taxonomy" id="741659"/>
    <lineage>
        <taxon>Bacteria</taxon>
        <taxon>Bacillati</taxon>
        <taxon>Actinomycetota</taxon>
        <taxon>Actinomycetes</taxon>
        <taxon>Micromonosporales</taxon>
        <taxon>Micromonosporaceae</taxon>
        <taxon>Virgisporangium</taxon>
    </lineage>
</organism>
<accession>A0A8J3YXB5</accession>